<dbReference type="EMBL" id="MPDP01000260">
    <property type="protein sequence ID" value="KAK1466442.1"/>
    <property type="molecule type" value="Genomic_DNA"/>
</dbReference>
<dbReference type="Pfam" id="PF18951">
    <property type="entry name" value="DUF5695"/>
    <property type="match status" value="1"/>
</dbReference>
<evidence type="ECO:0000256" key="2">
    <source>
        <dbReference type="SAM" id="SignalP"/>
    </source>
</evidence>
<dbReference type="InterPro" id="IPR008928">
    <property type="entry name" value="6-hairpin_glycosidase_sf"/>
</dbReference>
<evidence type="ECO:0000313" key="4">
    <source>
        <dbReference type="EMBL" id="KAK1466442.1"/>
    </source>
</evidence>
<evidence type="ECO:0000259" key="3">
    <source>
        <dbReference type="Pfam" id="PF17389"/>
    </source>
</evidence>
<proteinExistence type="predicted"/>
<dbReference type="GO" id="GO:0005975">
    <property type="term" value="P:carbohydrate metabolic process"/>
    <property type="evidence" value="ECO:0007669"/>
    <property type="project" value="InterPro"/>
</dbReference>
<feature type="region of interest" description="Disordered" evidence="1">
    <location>
        <begin position="1682"/>
        <end position="1737"/>
    </location>
</feature>
<dbReference type="Proteomes" id="UP001239213">
    <property type="component" value="Unassembled WGS sequence"/>
</dbReference>
<evidence type="ECO:0000256" key="1">
    <source>
        <dbReference type="SAM" id="MobiDB-lite"/>
    </source>
</evidence>
<accession>A0AAI9UZ86</accession>
<reference evidence="4" key="1">
    <citation type="submission" date="2016-11" db="EMBL/GenBank/DDBJ databases">
        <title>The genome sequence of Colletotrichum cuscutae.</title>
        <authorList>
            <person name="Baroncelli R."/>
        </authorList>
    </citation>
    <scope>NUCLEOTIDE SEQUENCE</scope>
    <source>
        <strain evidence="4">IMI 304802</strain>
    </source>
</reference>
<protein>
    <recommendedName>
        <fullName evidence="3">Alpha-L-rhamnosidase six-hairpin glycosidase domain-containing protein</fullName>
    </recommendedName>
</protein>
<feature type="signal peptide" evidence="2">
    <location>
        <begin position="1"/>
        <end position="20"/>
    </location>
</feature>
<dbReference type="SUPFAM" id="SSF48208">
    <property type="entry name" value="Six-hairpin glycosidases"/>
    <property type="match status" value="1"/>
</dbReference>
<dbReference type="PANTHER" id="PTHR34987">
    <property type="entry name" value="C, PUTATIVE (AFU_ORTHOLOGUE AFUA_3G02880)-RELATED"/>
    <property type="match status" value="1"/>
</dbReference>
<feature type="chain" id="PRO_5042593318" description="Alpha-L-rhamnosidase six-hairpin glycosidase domain-containing protein" evidence="2">
    <location>
        <begin position="21"/>
        <end position="1737"/>
    </location>
</feature>
<feature type="region of interest" description="Disordered" evidence="1">
    <location>
        <begin position="912"/>
        <end position="940"/>
    </location>
</feature>
<keyword evidence="5" id="KW-1185">Reference proteome</keyword>
<name>A0AAI9UZ86_9PEZI</name>
<dbReference type="Gene3D" id="1.50.10.10">
    <property type="match status" value="1"/>
</dbReference>
<feature type="domain" description="Alpha-L-rhamnosidase six-hairpin glycosidase" evidence="3">
    <location>
        <begin position="1167"/>
        <end position="1401"/>
    </location>
</feature>
<evidence type="ECO:0000313" key="5">
    <source>
        <dbReference type="Proteomes" id="UP001239213"/>
    </source>
</evidence>
<feature type="compositionally biased region" description="Polar residues" evidence="1">
    <location>
        <begin position="912"/>
        <end position="932"/>
    </location>
</feature>
<dbReference type="Pfam" id="PF17389">
    <property type="entry name" value="Bac_rhamnosid6H"/>
    <property type="match status" value="1"/>
</dbReference>
<comment type="caution">
    <text evidence="4">The sequence shown here is derived from an EMBL/GenBank/DDBJ whole genome shotgun (WGS) entry which is preliminary data.</text>
</comment>
<sequence>MFRTQLLPALTLALTSLVNGQSSDDLGVANGFLDFKAGQFTGQLVKDSQTLASLKPGTDFDFLPSDLLANLTFNYAHHIGDVTFRFKLDGAGNWTSVDSAQARKPVKALADLAPGVIAGADLAATLPAGVPLTVTREWLPAGDGLALRVNLTNTANGTVELGALGLPLAINNIFSRPSAEETQAKCSLADPYIGLDAGYVRVSPVKGLGNALVVAPLGSSPFEAWRLLGEPQGDYYYQSQTYEGTYEWMIHSQAWAETEWKSATPWNTPTSKTLKAGETYSVGLKFVAAESIQTIEAAVTKAEIPLAVGIPGYVVPTDLTARLYLTHSSPVKTMDGSAFTIKQDTAAKGSPYLLTPTAGAWGRAKVTITYEDGKTQVVQYYITKPAPETVSDLGHFLTTAAHFTDASDPFGRAPSIMGYDREAKAIVTQDERVWIAGLSDEGGTGAYVAAATKLFVQPVEAEVAVLDDFIHDTIVGTIQPANDTFAVRASTFFYQPDAVNYTYDASRDWTSWASWTKERAYTTVRAYNYVHPVVAYWSMYRVARDYPQVKTRADWTWYLTQAYNTVTHCMKNGAADCDYGLTGLMGETVFAELLEDLKRENMTQEATTFEANMRFRAEFWETLAVPFGSEMAWDSTGQEGVYYWTEYFGHNNTAIKAINSIRAYMPTVAHWGWNGNARRYWDFLYGAKNQGIERQLHHYGSGLNSLPMLHHFERNPSDVDALRVAFAGNTAPLTNIDAEGCPSAAFHSFPEHLAWDPYTGDYGLGFLGLGLGQGVYIVNHATYGEVVFGGNVVSSTETSVVAEPRDAVRRRVFVADLRLKVDLSAGAIQTVTYDREGQTVKLSVGAAASEAALKANSTIVWLETTSGDAKFTVSGASVARGGYLVDLAGGQAEVTISKASWHTGLLSFASPFSSQTQQPNPAGRNATCTHPTEASFPGPWDANIYAPDSRTARPESILSLATGDHLASFPSPESQTLTGNGSALVFDFGVLVGGLTSVNYTLSGTGTGNTTGPVTLGLAWTEAKNWIGEYSDNSNGNYRGPGQTLISVDGPLFHQITVPGPGSYTVPFPQLRGGSRYLTLYLMTNTSSQTLTIDDVSLEIAFQPTWSNLRAYQGYFHSSHPLLSKIWYAGAYTLQTNAAPPETGRVLTEDITSGGWSNDAWLGVGSSLLLDGAKRDRWIWPGDMGVAVPSAFVSTGDLESARNAIQTMFDFQRDSGIFPRAGPPYLDATSDAYHTWTMIGAYNYVLFSGDTDWLAANWATYLKAMDYIYGKIIPETGILNATAAGDWARYVNSLNGSAPNMLLYRTLTTGAFLADLAPAGNASNLTATAAAAAAAAAGATGTNLTETWLARAASLKKAIFTHLWDPTKGAFIDGYKNRTLYPQDANAYALAFNLVSPSSPEAASISTALTRNWTPIGPASPELPGTVSPFISSIEIEAHFAAGRPDRAMQLVRDSWGWYLNHPNGTGSTVIEGYLVDGTFGYRKGRGYTDDPSYVSHAHGWSSGPTSAMTEYLVGLRVTAPAGREWSLKPASFGGEAEGLPAEAEAGFTTALGRFSAKWVVGEGGGFASVEWDVPEGTRGWVQLGAGEGRDHGPFDIHHTGAAQAGSEPDLGVRTGFPQEENDGAPKVAGMPKQAVGYMRRKAATTGQKVANVSDGPKPLAAALNSRKKVAANVAVIGGAYTAESPDPTEVTYDAGEEGDMSVSSPSGLLRERGYSSSPGQDQHLLKAAPNLSVHVS</sequence>
<dbReference type="GO" id="GO:0003824">
    <property type="term" value="F:catalytic activity"/>
    <property type="evidence" value="ECO:0007669"/>
    <property type="project" value="UniProtKB-ARBA"/>
</dbReference>
<organism evidence="4 5">
    <name type="scientific">Colletotrichum cuscutae</name>
    <dbReference type="NCBI Taxonomy" id="1209917"/>
    <lineage>
        <taxon>Eukaryota</taxon>
        <taxon>Fungi</taxon>
        <taxon>Dikarya</taxon>
        <taxon>Ascomycota</taxon>
        <taxon>Pezizomycotina</taxon>
        <taxon>Sordariomycetes</taxon>
        <taxon>Hypocreomycetidae</taxon>
        <taxon>Glomerellales</taxon>
        <taxon>Glomerellaceae</taxon>
        <taxon>Colletotrichum</taxon>
        <taxon>Colletotrichum acutatum species complex</taxon>
    </lineage>
</organism>
<gene>
    <name evidence="4" type="ORF">CCUS01_01292</name>
</gene>
<keyword evidence="2" id="KW-0732">Signal</keyword>
<dbReference type="InterPro" id="IPR043750">
    <property type="entry name" value="DUF5695"/>
</dbReference>
<dbReference type="InterPro" id="IPR012341">
    <property type="entry name" value="6hp_glycosidase-like_sf"/>
</dbReference>
<dbReference type="PANTHER" id="PTHR34987:SF5">
    <property type="entry name" value="ALPHA-RHAMNOSIDASE"/>
    <property type="match status" value="1"/>
</dbReference>
<dbReference type="InterPro" id="IPR035396">
    <property type="entry name" value="Bac_rhamnosid6H"/>
</dbReference>